<evidence type="ECO:0000256" key="5">
    <source>
        <dbReference type="ARBA" id="ARBA00022475"/>
    </source>
</evidence>
<proteinExistence type="inferred from homology"/>
<dbReference type="GO" id="GO:0005886">
    <property type="term" value="C:plasma membrane"/>
    <property type="evidence" value="ECO:0007669"/>
    <property type="project" value="UniProtKB-SubCell"/>
</dbReference>
<reference evidence="13 14" key="1">
    <citation type="submission" date="2016-03" db="EMBL/GenBank/DDBJ databases">
        <title>Complete genome sequence of Thermococcus profundus strain DT5432.</title>
        <authorList>
            <person name="Oger P.M."/>
        </authorList>
    </citation>
    <scope>NUCLEOTIDE SEQUENCE [LARGE SCALE GENOMIC DNA]</scope>
    <source>
        <strain evidence="13 14">DT 5432</strain>
    </source>
</reference>
<comment type="subcellular location">
    <subcellularLocation>
        <location evidence="1">Cell membrane</location>
        <topology evidence="1">Multi-pass membrane protein</topology>
    </subcellularLocation>
</comment>
<evidence type="ECO:0000256" key="9">
    <source>
        <dbReference type="ARBA" id="ARBA00023136"/>
    </source>
</evidence>
<dbReference type="KEGG" id="tprf:A3L09_08880"/>
<name>A0A2Z2MF48_THEPR</name>
<evidence type="ECO:0000256" key="7">
    <source>
        <dbReference type="ARBA" id="ARBA00022801"/>
    </source>
</evidence>
<feature type="transmembrane region" description="Helical" evidence="12">
    <location>
        <begin position="92"/>
        <end position="115"/>
    </location>
</feature>
<organism evidence="13 14">
    <name type="scientific">Thermococcus profundus</name>
    <dbReference type="NCBI Taxonomy" id="49899"/>
    <lineage>
        <taxon>Archaea</taxon>
        <taxon>Methanobacteriati</taxon>
        <taxon>Methanobacteriota</taxon>
        <taxon>Thermococci</taxon>
        <taxon>Thermococcales</taxon>
        <taxon>Thermococcaceae</taxon>
        <taxon>Thermococcus</taxon>
    </lineage>
</organism>
<accession>A0A2Z2MF48</accession>
<keyword evidence="9 12" id="KW-0472">Membrane</keyword>
<evidence type="ECO:0000256" key="6">
    <source>
        <dbReference type="ARBA" id="ARBA00022692"/>
    </source>
</evidence>
<dbReference type="InterPro" id="IPR003824">
    <property type="entry name" value="UppP"/>
</dbReference>
<feature type="transmembrane region" description="Helical" evidence="12">
    <location>
        <begin position="218"/>
        <end position="236"/>
    </location>
</feature>
<evidence type="ECO:0000256" key="12">
    <source>
        <dbReference type="SAM" id="Phobius"/>
    </source>
</evidence>
<feature type="transmembrane region" description="Helical" evidence="12">
    <location>
        <begin position="33"/>
        <end position="49"/>
    </location>
</feature>
<feature type="transmembrane region" description="Helical" evidence="12">
    <location>
        <begin position="195"/>
        <end position="212"/>
    </location>
</feature>
<evidence type="ECO:0000313" key="14">
    <source>
        <dbReference type="Proteomes" id="UP000250179"/>
    </source>
</evidence>
<evidence type="ECO:0000256" key="3">
    <source>
        <dbReference type="ARBA" id="ARBA00012374"/>
    </source>
</evidence>
<dbReference type="EMBL" id="CP014862">
    <property type="protein sequence ID" value="ASJ03362.1"/>
    <property type="molecule type" value="Genomic_DNA"/>
</dbReference>
<keyword evidence="6 12" id="KW-0812">Transmembrane</keyword>
<evidence type="ECO:0000256" key="11">
    <source>
        <dbReference type="ARBA" id="ARBA00047594"/>
    </source>
</evidence>
<evidence type="ECO:0000313" key="13">
    <source>
        <dbReference type="EMBL" id="ASJ03362.1"/>
    </source>
</evidence>
<dbReference type="GeneID" id="33320527"/>
<keyword evidence="5" id="KW-1003">Cell membrane</keyword>
<evidence type="ECO:0000256" key="4">
    <source>
        <dbReference type="ARBA" id="ARBA00021581"/>
    </source>
</evidence>
<evidence type="ECO:0000256" key="10">
    <source>
        <dbReference type="ARBA" id="ARBA00032707"/>
    </source>
</evidence>
<keyword evidence="8 12" id="KW-1133">Transmembrane helix</keyword>
<protein>
    <recommendedName>
        <fullName evidence="4">Undecaprenyl-diphosphatase</fullName>
        <ecNumber evidence="3">3.6.1.27</ecNumber>
    </recommendedName>
    <alternativeName>
        <fullName evidence="10">Undecaprenyl pyrophosphate phosphatase</fullName>
    </alternativeName>
</protein>
<gene>
    <name evidence="13" type="ORF">A3L09_08880</name>
</gene>
<evidence type="ECO:0000256" key="2">
    <source>
        <dbReference type="ARBA" id="ARBA00010621"/>
    </source>
</evidence>
<dbReference type="GO" id="GO:0050380">
    <property type="term" value="F:undecaprenyl-diphosphatase activity"/>
    <property type="evidence" value="ECO:0007669"/>
    <property type="project" value="UniProtKB-EC"/>
</dbReference>
<keyword evidence="7" id="KW-0378">Hydrolase</keyword>
<dbReference type="EC" id="3.6.1.27" evidence="3"/>
<feature type="transmembrane region" description="Helical" evidence="12">
    <location>
        <begin position="165"/>
        <end position="183"/>
    </location>
</feature>
<dbReference type="Pfam" id="PF02673">
    <property type="entry name" value="BacA"/>
    <property type="match status" value="1"/>
</dbReference>
<dbReference type="AlphaFoldDB" id="A0A2Z2MF48"/>
<evidence type="ECO:0000256" key="8">
    <source>
        <dbReference type="ARBA" id="ARBA00022989"/>
    </source>
</evidence>
<dbReference type="OrthoDB" id="65864at2157"/>
<evidence type="ECO:0000256" key="1">
    <source>
        <dbReference type="ARBA" id="ARBA00004651"/>
    </source>
</evidence>
<dbReference type="RefSeq" id="WP_088858618.1">
    <property type="nucleotide sequence ID" value="NZ_CP014862.1"/>
</dbReference>
<sequence length="237" mass="25553">MDYAVMLLRALLGTILAWLPVSPEIVPNLSGYLCPIYVGAAFAGVFYFRREIGLIPRDFITQSTDEWPRVFLYSLLFTFVIGYPIGKRVGTLTASQLIIVDIVLGIGLLIPAALTNVSLRLPEDTKAFVLSTSMGIAQGLSSPGIARGAPSLLAALVVEKNVERAVRASLLASSGYFALRAILMGGPGVGSIDAILTSTVSFLLSLLVLEVILRSSRYGRKFVIAYALLSFIALLWR</sequence>
<comment type="similarity">
    <text evidence="2">Belongs to the UppP family.</text>
</comment>
<dbReference type="Proteomes" id="UP000250179">
    <property type="component" value="Chromosome"/>
</dbReference>
<keyword evidence="14" id="KW-1185">Reference proteome</keyword>
<feature type="transmembrane region" description="Helical" evidence="12">
    <location>
        <begin position="70"/>
        <end position="86"/>
    </location>
</feature>
<comment type="catalytic activity">
    <reaction evidence="11">
        <text>di-trans,octa-cis-undecaprenyl diphosphate + H2O = di-trans,octa-cis-undecaprenyl phosphate + phosphate + H(+)</text>
        <dbReference type="Rhea" id="RHEA:28094"/>
        <dbReference type="ChEBI" id="CHEBI:15377"/>
        <dbReference type="ChEBI" id="CHEBI:15378"/>
        <dbReference type="ChEBI" id="CHEBI:43474"/>
        <dbReference type="ChEBI" id="CHEBI:58405"/>
        <dbReference type="ChEBI" id="CHEBI:60392"/>
        <dbReference type="EC" id="3.6.1.27"/>
    </reaction>
</comment>